<dbReference type="InterPro" id="IPR001873">
    <property type="entry name" value="ENaC"/>
</dbReference>
<dbReference type="OrthoDB" id="6021021at2759"/>
<evidence type="ECO:0000256" key="4">
    <source>
        <dbReference type="ARBA" id="ARBA00022692"/>
    </source>
</evidence>
<evidence type="ECO:0000256" key="2">
    <source>
        <dbReference type="ARBA" id="ARBA00022448"/>
    </source>
</evidence>
<keyword evidence="4 11" id="KW-0812">Transmembrane</keyword>
<keyword evidence="10 11" id="KW-0407">Ion channel</keyword>
<keyword evidence="3 11" id="KW-0894">Sodium channel</keyword>
<organism evidence="14">
    <name type="scientific">Amphimedon queenslandica</name>
    <name type="common">Sponge</name>
    <dbReference type="NCBI Taxonomy" id="400682"/>
    <lineage>
        <taxon>Eukaryota</taxon>
        <taxon>Metazoa</taxon>
        <taxon>Porifera</taxon>
        <taxon>Demospongiae</taxon>
        <taxon>Heteroscleromorpha</taxon>
        <taxon>Haplosclerida</taxon>
        <taxon>Niphatidae</taxon>
        <taxon>Amphimedon</taxon>
    </lineage>
</organism>
<reference evidence="15" key="1">
    <citation type="journal article" date="2010" name="Nature">
        <title>The Amphimedon queenslandica genome and the evolution of animal complexity.</title>
        <authorList>
            <person name="Srivastava M."/>
            <person name="Simakov O."/>
            <person name="Chapman J."/>
            <person name="Fahey B."/>
            <person name="Gauthier M.E."/>
            <person name="Mitros T."/>
            <person name="Richards G.S."/>
            <person name="Conaco C."/>
            <person name="Dacre M."/>
            <person name="Hellsten U."/>
            <person name="Larroux C."/>
            <person name="Putnam N.H."/>
            <person name="Stanke M."/>
            <person name="Adamska M."/>
            <person name="Darling A."/>
            <person name="Degnan S.M."/>
            <person name="Oakley T.H."/>
            <person name="Plachetzki D.C."/>
            <person name="Zhai Y."/>
            <person name="Adamski M."/>
            <person name="Calcino A."/>
            <person name="Cummins S.F."/>
            <person name="Goodstein D.M."/>
            <person name="Harris C."/>
            <person name="Jackson D.J."/>
            <person name="Leys S.P."/>
            <person name="Shu S."/>
            <person name="Woodcroft B.J."/>
            <person name="Vervoort M."/>
            <person name="Kosik K.S."/>
            <person name="Manning G."/>
            <person name="Degnan B.M."/>
            <person name="Rokhsar D.S."/>
        </authorList>
    </citation>
    <scope>NUCLEOTIDE SEQUENCE [LARGE SCALE GENOMIC DNA]</scope>
</reference>
<dbReference type="GO" id="GO:0005886">
    <property type="term" value="C:plasma membrane"/>
    <property type="evidence" value="ECO:0007669"/>
    <property type="project" value="TreeGrafter"/>
</dbReference>
<keyword evidence="8 13" id="KW-0472">Membrane</keyword>
<dbReference type="Gene3D" id="1.10.287.770">
    <property type="entry name" value="YojJ-like"/>
    <property type="match status" value="1"/>
</dbReference>
<evidence type="ECO:0000256" key="8">
    <source>
        <dbReference type="ARBA" id="ARBA00023136"/>
    </source>
</evidence>
<evidence type="ECO:0000256" key="13">
    <source>
        <dbReference type="SAM" id="Phobius"/>
    </source>
</evidence>
<dbReference type="Pfam" id="PF00858">
    <property type="entry name" value="ASC"/>
    <property type="match status" value="1"/>
</dbReference>
<keyword evidence="9 11" id="KW-0739">Sodium transport</keyword>
<protein>
    <submittedName>
        <fullName evidence="14">Uncharacterized protein</fullName>
    </submittedName>
</protein>
<dbReference type="PANTHER" id="PTHR11690">
    <property type="entry name" value="AMILORIDE-SENSITIVE SODIUM CHANNEL-RELATED"/>
    <property type="match status" value="1"/>
</dbReference>
<keyword evidence="7 11" id="KW-0406">Ion transport</keyword>
<dbReference type="eggNOG" id="KOG4294">
    <property type="taxonomic scope" value="Eukaryota"/>
</dbReference>
<evidence type="ECO:0000256" key="12">
    <source>
        <dbReference type="SAM" id="MobiDB-lite"/>
    </source>
</evidence>
<comment type="subcellular location">
    <subcellularLocation>
        <location evidence="1">Membrane</location>
        <topology evidence="1">Multi-pass membrane protein</topology>
    </subcellularLocation>
</comment>
<dbReference type="PRINTS" id="PR01078">
    <property type="entry name" value="AMINACHANNEL"/>
</dbReference>
<dbReference type="FunCoup" id="A0A1X7TZ75">
    <property type="interactions" value="79"/>
</dbReference>
<proteinExistence type="inferred from homology"/>
<dbReference type="EnsemblMetazoa" id="XM_011408199.1">
    <property type="protein sequence ID" value="XP_011406501.1"/>
    <property type="gene ID" value="LOC105314190"/>
</dbReference>
<evidence type="ECO:0000256" key="6">
    <source>
        <dbReference type="ARBA" id="ARBA00023053"/>
    </source>
</evidence>
<dbReference type="GO" id="GO:0015280">
    <property type="term" value="F:ligand-gated sodium channel activity"/>
    <property type="evidence" value="ECO:0007669"/>
    <property type="project" value="TreeGrafter"/>
</dbReference>
<dbReference type="EnsemblMetazoa" id="Aqu2.1.20433_001">
    <property type="protein sequence ID" value="Aqu2.1.20433_001"/>
    <property type="gene ID" value="Aqu2.1.20433"/>
</dbReference>
<dbReference type="InParanoid" id="A0A1X7TZ75"/>
<dbReference type="Gene3D" id="2.60.470.10">
    <property type="entry name" value="Acid-sensing ion channels like domains"/>
    <property type="match status" value="1"/>
</dbReference>
<feature type="transmembrane region" description="Helical" evidence="13">
    <location>
        <begin position="99"/>
        <end position="121"/>
    </location>
</feature>
<accession>A0A1X7TZ75</accession>
<evidence type="ECO:0000256" key="10">
    <source>
        <dbReference type="ARBA" id="ARBA00023303"/>
    </source>
</evidence>
<keyword evidence="5 13" id="KW-1133">Transmembrane helix</keyword>
<dbReference type="OMA" id="FLEHCNC"/>
<evidence type="ECO:0000313" key="15">
    <source>
        <dbReference type="Proteomes" id="UP000007879"/>
    </source>
</evidence>
<dbReference type="AlphaFoldDB" id="A0A1X7TZ75"/>
<comment type="similarity">
    <text evidence="11">Belongs to the amiloride-sensitive sodium channel (TC 1.A.6) family.</text>
</comment>
<evidence type="ECO:0000313" key="14">
    <source>
        <dbReference type="EnsemblMetazoa" id="Aqu2.1.20433_001"/>
    </source>
</evidence>
<sequence length="559" mass="61713">MAGNDPQNPKAPVADKTSRSPTVTSGPPSPETNRPPALEPPRSGVDREDTSTVDITPVYDKVSEYVREKITIAGLGHVFPNPEKKKGVHSLSTCEKTMMVVWAVFFTGCVLGCLVLIGLSFKRFVDKPTASTITVVSHDKAGLPFPAVTICNLNLKKNDSDFILNTTYQAIISLYNADKSSQFTSNKKIDHLLNTCTASLSNSIQNATIWDIVSPEMAVNEFIHYCGFLHGADSDVVMCKDLFEPVLTSAGICFTFNGTNKLANSTGRRYGLKLVLNIQQEERPSFSGKLGVKLVIHDGKDIARPSLYGISVPPGFAVDVGVRKMATRDETSEAKCIDNMNLPFFPSDKFQYSQFACRENAVAENIARGSKCNCVIQPDRPPGLYASTPNCTFSKACCLLQEHYTFHPEEIDCPLPCHFEYYEHTASYSSFPHGQYLQVLMEELNMSAEYVKNNFLSIDVFFDDFQVTTTTTKYTYGIETLLGEIGGLLGLFIGVNIINFFELLVLCMDATKLCNKCFKKEKPNKRTNPVELDNVLVTKGSRNSTKPMNTVVGDTVTVN</sequence>
<keyword evidence="15" id="KW-1185">Reference proteome</keyword>
<evidence type="ECO:0000256" key="1">
    <source>
        <dbReference type="ARBA" id="ARBA00004141"/>
    </source>
</evidence>
<keyword evidence="2 11" id="KW-0813">Transport</keyword>
<evidence type="ECO:0000256" key="7">
    <source>
        <dbReference type="ARBA" id="ARBA00023065"/>
    </source>
</evidence>
<dbReference type="Proteomes" id="UP000007879">
    <property type="component" value="Unassembled WGS sequence"/>
</dbReference>
<dbReference type="KEGG" id="aqu:105314190"/>
<evidence type="ECO:0000256" key="11">
    <source>
        <dbReference type="RuleBase" id="RU000679"/>
    </source>
</evidence>
<evidence type="ECO:0000256" key="9">
    <source>
        <dbReference type="ARBA" id="ARBA00023201"/>
    </source>
</evidence>
<keyword evidence="6" id="KW-0915">Sodium</keyword>
<dbReference type="PANTHER" id="PTHR11690:SF296">
    <property type="entry name" value="DEGENERIN-LIKE PROTEIN DEL-10"/>
    <property type="match status" value="1"/>
</dbReference>
<evidence type="ECO:0000256" key="5">
    <source>
        <dbReference type="ARBA" id="ARBA00022989"/>
    </source>
</evidence>
<feature type="region of interest" description="Disordered" evidence="12">
    <location>
        <begin position="1"/>
        <end position="52"/>
    </location>
</feature>
<reference evidence="14" key="2">
    <citation type="submission" date="2017-05" db="UniProtKB">
        <authorList>
            <consortium name="EnsemblMetazoa"/>
        </authorList>
    </citation>
    <scope>IDENTIFICATION</scope>
</reference>
<name>A0A1X7TZ75_AMPQE</name>
<gene>
    <name evidence="14" type="primary">105314190</name>
</gene>
<evidence type="ECO:0000256" key="3">
    <source>
        <dbReference type="ARBA" id="ARBA00022461"/>
    </source>
</evidence>